<dbReference type="RefSeq" id="WP_087938434.1">
    <property type="nucleotide sequence ID" value="NZ_FNAC01000008.1"/>
</dbReference>
<evidence type="ECO:0000313" key="2">
    <source>
        <dbReference type="Proteomes" id="UP000199060"/>
    </source>
</evidence>
<reference evidence="2" key="1">
    <citation type="submission" date="2016-10" db="EMBL/GenBank/DDBJ databases">
        <authorList>
            <person name="Varghese N."/>
            <person name="Submissions S."/>
        </authorList>
    </citation>
    <scope>NUCLEOTIDE SEQUENCE [LARGE SCALE GENOMIC DNA]</scope>
    <source>
        <strain evidence="2">DSM 23095</strain>
    </source>
</reference>
<protein>
    <submittedName>
        <fullName evidence="1">Uncharacterized protein</fullName>
    </submittedName>
</protein>
<dbReference type="OrthoDB" id="1454369at2"/>
<keyword evidence="2" id="KW-1185">Reference proteome</keyword>
<accession>A0A1G6Q7F9</accession>
<gene>
    <name evidence="1" type="ORF">SAMN04488104_100892</name>
</gene>
<proteinExistence type="predicted"/>
<organism evidence="1 2">
    <name type="scientific">Algoriphagus faecimaris</name>
    <dbReference type="NCBI Taxonomy" id="686796"/>
    <lineage>
        <taxon>Bacteria</taxon>
        <taxon>Pseudomonadati</taxon>
        <taxon>Bacteroidota</taxon>
        <taxon>Cytophagia</taxon>
        <taxon>Cytophagales</taxon>
        <taxon>Cyclobacteriaceae</taxon>
        <taxon>Algoriphagus</taxon>
    </lineage>
</organism>
<dbReference type="AlphaFoldDB" id="A0A1G6Q7F9"/>
<dbReference type="STRING" id="686796.SAMN04488104_100892"/>
<evidence type="ECO:0000313" key="1">
    <source>
        <dbReference type="EMBL" id="SDC88452.1"/>
    </source>
</evidence>
<dbReference type="Proteomes" id="UP000199060">
    <property type="component" value="Unassembled WGS sequence"/>
</dbReference>
<name>A0A1G6Q7F9_9BACT</name>
<dbReference type="EMBL" id="FNAC01000008">
    <property type="protein sequence ID" value="SDC88452.1"/>
    <property type="molecule type" value="Genomic_DNA"/>
</dbReference>
<sequence length="259" mass="30420">MEENQISETDKDLSNKELINSLKKKNWKSYFKEFFMLFLAVFCGFLAENYRESRVEKQIERQFIKSYIEDLKSDTASIRQVLDIAKLKKSKMDSLMLLLKNQSIEGHENELYFFGRILIRGFSFQSNDRTFSQLKNSGSTRLIRNKQATDSIIAYQKLVEQLDWNYLDEKRVRYEALNYIIQIFDPFVFDEMITETGIGISRTSGNPPLRSYDPSLQQDLAHWAHQLEGSDYIITTKLKKLIESAVELIALLTKEYDLE</sequence>